<evidence type="ECO:0000313" key="3">
    <source>
        <dbReference type="Proteomes" id="UP000310639"/>
    </source>
</evidence>
<dbReference type="KEGG" id="nft:FBF37_01075"/>
<dbReference type="InterPro" id="IPR029063">
    <property type="entry name" value="SAM-dependent_MTases_sf"/>
</dbReference>
<evidence type="ECO:0000259" key="1">
    <source>
        <dbReference type="Pfam" id="PF01170"/>
    </source>
</evidence>
<dbReference type="AlphaFoldDB" id="A0A4P9A2R5"/>
<feature type="domain" description="Ribosomal RNA large subunit methyltransferase K/L-like methyltransferase" evidence="1">
    <location>
        <begin position="185"/>
        <end position="312"/>
    </location>
</feature>
<keyword evidence="2" id="KW-0808">Transferase</keyword>
<evidence type="ECO:0000313" key="2">
    <source>
        <dbReference type="EMBL" id="QCT42065.1"/>
    </source>
</evidence>
<dbReference type="EMBL" id="CP040004">
    <property type="protein sequence ID" value="QCT42065.1"/>
    <property type="molecule type" value="Genomic_DNA"/>
</dbReference>
<protein>
    <submittedName>
        <fullName evidence="2">Methyltransferase domain-containing protein</fullName>
    </submittedName>
</protein>
<keyword evidence="2" id="KW-0489">Methyltransferase</keyword>
<sequence>MFVAILGRLPKLSIAELEAIFGKSHVRAVSYGAAIVDTDELSIDSLGGSLKCGKVIHTLPADNRPTLEQASHWITHTYVNQLLAVGGKITLGISAYGLSTSPRQLQKIGLLLKTSMKKHNVSLRLIPNTTTELSTATSHNNKLGLSPKKRELFIIKTDDGAILIAESNGAQNITAYTRRDRNRPRRDAFVGMLPPKLAQIMVNLAVGNTAKTTILDPFCGTGTVLQEALLKGYDVCGSDLSQKMIDYTTENIAWLQNKYRITGTVHSLTQADAMTHQWTEGQQLDAVVCETYLGQPFSAPPSSKKLHEVTGNCNHIIANFLRNIHDQLAPNTTLCIAVPAWRDTSRNLTHLPLIKDLEKLGYILQQPPLIYSRSDQVVVREILLLKTA</sequence>
<dbReference type="CDD" id="cd02440">
    <property type="entry name" value="AdoMet_MTases"/>
    <property type="match status" value="1"/>
</dbReference>
<dbReference type="GO" id="GO:0030488">
    <property type="term" value="P:tRNA methylation"/>
    <property type="evidence" value="ECO:0007669"/>
    <property type="project" value="TreeGrafter"/>
</dbReference>
<name>A0A4P9A2R5_9BACT</name>
<dbReference type="Pfam" id="PF01170">
    <property type="entry name" value="UPF0020"/>
    <property type="match status" value="1"/>
</dbReference>
<dbReference type="Proteomes" id="UP000310639">
    <property type="component" value="Chromosome"/>
</dbReference>
<keyword evidence="3" id="KW-1185">Reference proteome</keyword>
<dbReference type="InterPro" id="IPR000241">
    <property type="entry name" value="RlmKL-like_Mtase"/>
</dbReference>
<dbReference type="OrthoDB" id="9791556at2"/>
<dbReference type="Gene3D" id="3.40.50.150">
    <property type="entry name" value="Vaccinia Virus protein VP39"/>
    <property type="match status" value="1"/>
</dbReference>
<dbReference type="GO" id="GO:0016423">
    <property type="term" value="F:tRNA (guanine) methyltransferase activity"/>
    <property type="evidence" value="ECO:0007669"/>
    <property type="project" value="TreeGrafter"/>
</dbReference>
<dbReference type="SUPFAM" id="SSF53335">
    <property type="entry name" value="S-adenosyl-L-methionine-dependent methyltransferases"/>
    <property type="match status" value="1"/>
</dbReference>
<organism evidence="2 3">
    <name type="scientific">Candidatus Nanosynbacter featherlites</name>
    <dbReference type="NCBI Taxonomy" id="2572088"/>
    <lineage>
        <taxon>Bacteria</taxon>
        <taxon>Candidatus Saccharimonadota</taxon>
        <taxon>Candidatus Saccharimonadia</taxon>
        <taxon>Candidatus Nanosynbacterales</taxon>
        <taxon>Candidatus Nanosynbacteraceae</taxon>
        <taxon>Candidatus Nanosynbacter</taxon>
    </lineage>
</organism>
<dbReference type="PANTHER" id="PTHR14911">
    <property type="entry name" value="THUMP DOMAIN-CONTAINING"/>
    <property type="match status" value="1"/>
</dbReference>
<accession>A0A4P9A2R5</accession>
<gene>
    <name evidence="2" type="ORF">FBF37_01075</name>
</gene>
<dbReference type="PANTHER" id="PTHR14911:SF13">
    <property type="entry name" value="TRNA (GUANINE(6)-N2)-METHYLTRANSFERASE THUMP3"/>
    <property type="match status" value="1"/>
</dbReference>
<dbReference type="RefSeq" id="WP_138078654.1">
    <property type="nucleotide sequence ID" value="NZ_CP040004.1"/>
</dbReference>
<proteinExistence type="predicted"/>
<reference evidence="2 3" key="1">
    <citation type="submission" date="2019-04" db="EMBL/GenBank/DDBJ databases">
        <title>Saccharibacteria TM7 genomes.</title>
        <authorList>
            <person name="Bor B."/>
            <person name="He X."/>
            <person name="Chen T."/>
            <person name="Dewhirst F.E."/>
        </authorList>
    </citation>
    <scope>NUCLEOTIDE SEQUENCE [LARGE SCALE GENOMIC DNA]</scope>
    <source>
        <strain evidence="2 3">BB001</strain>
    </source>
</reference>